<feature type="transmembrane region" description="Helical" evidence="2">
    <location>
        <begin position="216"/>
        <end position="232"/>
    </location>
</feature>
<accession>A0A1G2R9V0</accession>
<dbReference type="Proteomes" id="UP000178529">
    <property type="component" value="Unassembled WGS sequence"/>
</dbReference>
<comment type="caution">
    <text evidence="3">The sequence shown here is derived from an EMBL/GenBank/DDBJ whole genome shotgun (WGS) entry which is preliminary data.</text>
</comment>
<evidence type="ECO:0000256" key="1">
    <source>
        <dbReference type="SAM" id="MobiDB-lite"/>
    </source>
</evidence>
<feature type="transmembrane region" description="Helical" evidence="2">
    <location>
        <begin position="408"/>
        <end position="426"/>
    </location>
</feature>
<feature type="compositionally biased region" description="Pro residues" evidence="1">
    <location>
        <begin position="296"/>
        <end position="312"/>
    </location>
</feature>
<evidence type="ECO:0008006" key="5">
    <source>
        <dbReference type="Google" id="ProtNLM"/>
    </source>
</evidence>
<feature type="transmembrane region" description="Helical" evidence="2">
    <location>
        <begin position="192"/>
        <end position="210"/>
    </location>
</feature>
<organism evidence="3 4">
    <name type="scientific">Candidatus Wildermuthbacteria bacterium RIFCSPHIGHO2_02_FULL_48_16</name>
    <dbReference type="NCBI Taxonomy" id="1802453"/>
    <lineage>
        <taxon>Bacteria</taxon>
        <taxon>Candidatus Wildermuthiibacteriota</taxon>
    </lineage>
</organism>
<feature type="transmembrane region" description="Helical" evidence="2">
    <location>
        <begin position="31"/>
        <end position="51"/>
    </location>
</feature>
<feature type="transmembrane region" description="Helical" evidence="2">
    <location>
        <begin position="100"/>
        <end position="117"/>
    </location>
</feature>
<proteinExistence type="predicted"/>
<keyword evidence="2" id="KW-0812">Transmembrane</keyword>
<feature type="transmembrane region" description="Helical" evidence="2">
    <location>
        <begin position="6"/>
        <end position="24"/>
    </location>
</feature>
<evidence type="ECO:0000313" key="4">
    <source>
        <dbReference type="Proteomes" id="UP000178529"/>
    </source>
</evidence>
<dbReference type="AlphaFoldDB" id="A0A1G2R9V0"/>
<evidence type="ECO:0000313" key="3">
    <source>
        <dbReference type="EMBL" id="OHA69129.1"/>
    </source>
</evidence>
<protein>
    <recommendedName>
        <fullName evidence="5">Glycosyltransferase RgtA/B/C/D-like domain-containing protein</fullName>
    </recommendedName>
</protein>
<dbReference type="EMBL" id="MHTY01000006">
    <property type="protein sequence ID" value="OHA69129.1"/>
    <property type="molecule type" value="Genomic_DNA"/>
</dbReference>
<feature type="transmembrane region" description="Helical" evidence="2">
    <location>
        <begin position="163"/>
        <end position="185"/>
    </location>
</feature>
<feature type="transmembrane region" description="Helical" evidence="2">
    <location>
        <begin position="239"/>
        <end position="260"/>
    </location>
</feature>
<feature type="transmembrane region" description="Helical" evidence="2">
    <location>
        <begin position="375"/>
        <end position="396"/>
    </location>
</feature>
<feature type="transmembrane region" description="Helical" evidence="2">
    <location>
        <begin position="432"/>
        <end position="452"/>
    </location>
</feature>
<evidence type="ECO:0000256" key="2">
    <source>
        <dbReference type="SAM" id="Phobius"/>
    </source>
</evidence>
<keyword evidence="2" id="KW-1133">Transmembrane helix</keyword>
<keyword evidence="2" id="KW-0472">Membrane</keyword>
<gene>
    <name evidence="3" type="ORF">A3J68_02035</name>
</gene>
<reference evidence="3 4" key="1">
    <citation type="journal article" date="2016" name="Nat. Commun.">
        <title>Thousands of microbial genomes shed light on interconnected biogeochemical processes in an aquifer system.</title>
        <authorList>
            <person name="Anantharaman K."/>
            <person name="Brown C.T."/>
            <person name="Hug L.A."/>
            <person name="Sharon I."/>
            <person name="Castelle C.J."/>
            <person name="Probst A.J."/>
            <person name="Thomas B.C."/>
            <person name="Singh A."/>
            <person name="Wilkins M.J."/>
            <person name="Karaoz U."/>
            <person name="Brodie E.L."/>
            <person name="Williams K.H."/>
            <person name="Hubbard S.S."/>
            <person name="Banfield J.F."/>
        </authorList>
    </citation>
    <scope>NUCLEOTIDE SEQUENCE [LARGE SCALE GENOMIC DNA]</scope>
</reference>
<feature type="transmembrane region" description="Helical" evidence="2">
    <location>
        <begin position="124"/>
        <end position="143"/>
    </location>
</feature>
<sequence length="470" mass="53081">MTYLIALMVLAFLALTTVFFLLKFGVRRKEVYALFLIVLVVYLASAAFIYATQFYPLGGGQGDQHLYHTAAVMISQDFHEGDFSLESIKYNLYLEYAPNWYPVLIAALYFVTVPDVIVGAMVNVWFAALSALLLYALVLHFGASRKWAFLIGLSPILYPSYLYWGSILLRESLVIVLALASVLLMLKLQKRFSLFSFFLFFCALGALIYFRFYIGFAVLFVFAFSWFFLFYLQWKKKLIYGLFVIPLLGFLPQISGHGYYGSVEILHYAKPSTIVTYREFTPGKNWHPDTRSEPVVPQPPSVSPGSAPAPAPEPVPVPPPAIPAYPGPRTRGLGSTVVLSAETDNPVAFVKNYLTSFSFMALGPFPWHIRYARQLFVLLETIPWWVVAFFLVKGVVRSRNRWRDMLPLLLVSLGILAEIALLLNTYGTYMRIRMPAFLLLFTLLPFAFSACGEISPLRGGQKDQKEVETA</sequence>
<name>A0A1G2R9V0_9BACT</name>
<feature type="region of interest" description="Disordered" evidence="1">
    <location>
        <begin position="286"/>
        <end position="312"/>
    </location>
</feature>